<keyword evidence="1" id="KW-0472">Membrane</keyword>
<feature type="transmembrane region" description="Helical" evidence="1">
    <location>
        <begin position="110"/>
        <end position="128"/>
    </location>
</feature>
<feature type="transmembrane region" description="Helical" evidence="1">
    <location>
        <begin position="28"/>
        <end position="47"/>
    </location>
</feature>
<dbReference type="EMBL" id="FNOF01000023">
    <property type="protein sequence ID" value="SDX26731.1"/>
    <property type="molecule type" value="Genomic_DNA"/>
</dbReference>
<gene>
    <name evidence="2" type="ORF">SAMN05443574_12318</name>
</gene>
<organism evidence="2 3">
    <name type="scientific">Haloarcula vallismortis</name>
    <name type="common">Halobacterium vallismortis</name>
    <dbReference type="NCBI Taxonomy" id="28442"/>
    <lineage>
        <taxon>Archaea</taxon>
        <taxon>Methanobacteriati</taxon>
        <taxon>Methanobacteriota</taxon>
        <taxon>Stenosarchaea group</taxon>
        <taxon>Halobacteria</taxon>
        <taxon>Halobacteriales</taxon>
        <taxon>Haloarculaceae</taxon>
        <taxon>Haloarcula</taxon>
    </lineage>
</organism>
<keyword evidence="1" id="KW-0812">Transmembrane</keyword>
<protein>
    <submittedName>
        <fullName evidence="2">Uncharacterized protein</fullName>
    </submittedName>
</protein>
<feature type="transmembrane region" description="Helical" evidence="1">
    <location>
        <begin position="67"/>
        <end position="90"/>
    </location>
</feature>
<keyword evidence="1" id="KW-1133">Transmembrane helix</keyword>
<accession>A0A1H3AB92</accession>
<sequence length="140" mass="14740">MCAQVPSGETPSRTEESTSAIRIIHRSIGPILLALLPLVLFVGTAAAQSNPGSAFCDSNMADTIQNIFTIIQFGGPLIGGVLALGATVAIPFTRRSDWKKEMKSVRNQGLLWGVIVAPLGTEIVQFILNNIVVGGTSCGF</sequence>
<dbReference type="Proteomes" id="UP000182573">
    <property type="component" value="Unassembled WGS sequence"/>
</dbReference>
<evidence type="ECO:0000313" key="2">
    <source>
        <dbReference type="EMBL" id="SDX26731.1"/>
    </source>
</evidence>
<evidence type="ECO:0000313" key="3">
    <source>
        <dbReference type="Proteomes" id="UP000182573"/>
    </source>
</evidence>
<dbReference type="RefSeq" id="WP_004517783.1">
    <property type="nucleotide sequence ID" value="NZ_FNOF01000023.1"/>
</dbReference>
<proteinExistence type="predicted"/>
<evidence type="ECO:0000256" key="1">
    <source>
        <dbReference type="SAM" id="Phobius"/>
    </source>
</evidence>
<reference evidence="2 3" key="1">
    <citation type="submission" date="2016-10" db="EMBL/GenBank/DDBJ databases">
        <authorList>
            <person name="de Groot N.N."/>
        </authorList>
    </citation>
    <scope>NUCLEOTIDE SEQUENCE [LARGE SCALE GENOMIC DNA]</scope>
    <source>
        <strain evidence="2 3">DSM 3756</strain>
    </source>
</reference>
<name>A0A1H3AB92_HALVA</name>
<dbReference type="STRING" id="28442.SAMN05443574_12318"/>
<dbReference type="AlphaFoldDB" id="A0A1H3AB92"/>